<keyword evidence="2" id="KW-1185">Reference proteome</keyword>
<proteinExistence type="predicted"/>
<dbReference type="RefSeq" id="WP_146012848.1">
    <property type="nucleotide sequence ID" value="NZ_JAVDSJ010000001.1"/>
</dbReference>
<comment type="caution">
    <text evidence="1">The sequence shown here is derived from an EMBL/GenBank/DDBJ whole genome shotgun (WGS) entry which is preliminary data.</text>
</comment>
<sequence>MASEAFLVGNTPSDAFELRLEAATTLRQPFIPKTAQDGMRMTLFSLHQHNMCIFLLSEN</sequence>
<dbReference type="EMBL" id="JAVDSJ010000001">
    <property type="protein sequence ID" value="MDR6582272.1"/>
    <property type="molecule type" value="Genomic_DNA"/>
</dbReference>
<organism evidence="1 2">
    <name type="scientific">Herbaspirillum frisingense</name>
    <dbReference type="NCBI Taxonomy" id="92645"/>
    <lineage>
        <taxon>Bacteria</taxon>
        <taxon>Pseudomonadati</taxon>
        <taxon>Pseudomonadota</taxon>
        <taxon>Betaproteobacteria</taxon>
        <taxon>Burkholderiales</taxon>
        <taxon>Oxalobacteraceae</taxon>
        <taxon>Herbaspirillum</taxon>
    </lineage>
</organism>
<evidence type="ECO:0000313" key="1">
    <source>
        <dbReference type="EMBL" id="MDR6582272.1"/>
    </source>
</evidence>
<gene>
    <name evidence="1" type="ORF">J2W50_000447</name>
</gene>
<accession>A0ABU1P9W8</accession>
<evidence type="ECO:0000313" key="2">
    <source>
        <dbReference type="Proteomes" id="UP001260715"/>
    </source>
</evidence>
<protein>
    <submittedName>
        <fullName evidence="1">Uncharacterized protein</fullName>
    </submittedName>
</protein>
<name>A0ABU1P9W8_9BURK</name>
<dbReference type="Proteomes" id="UP001260715">
    <property type="component" value="Unassembled WGS sequence"/>
</dbReference>
<reference evidence="1 2" key="1">
    <citation type="submission" date="2023-07" db="EMBL/GenBank/DDBJ databases">
        <title>Sorghum-associated microbial communities from plants grown in Nebraska, USA.</title>
        <authorList>
            <person name="Schachtman D."/>
        </authorList>
    </citation>
    <scope>NUCLEOTIDE SEQUENCE [LARGE SCALE GENOMIC DNA]</scope>
    <source>
        <strain evidence="1 2">596</strain>
    </source>
</reference>